<evidence type="ECO:0000256" key="6">
    <source>
        <dbReference type="ARBA" id="ARBA00022989"/>
    </source>
</evidence>
<keyword evidence="11" id="KW-0449">Lipoprotein</keyword>
<evidence type="ECO:0000259" key="9">
    <source>
        <dbReference type="Pfam" id="PF02687"/>
    </source>
</evidence>
<feature type="transmembrane region" description="Helical" evidence="8">
    <location>
        <begin position="268"/>
        <end position="294"/>
    </location>
</feature>
<dbReference type="PANTHER" id="PTHR30489">
    <property type="entry name" value="LIPOPROTEIN-RELEASING SYSTEM TRANSMEMBRANE PROTEIN LOLE"/>
    <property type="match status" value="1"/>
</dbReference>
<dbReference type="GO" id="GO:0042953">
    <property type="term" value="P:lipoprotein transport"/>
    <property type="evidence" value="ECO:0007669"/>
    <property type="project" value="InterPro"/>
</dbReference>
<dbReference type="STRING" id="413404.Rmag_0844"/>
<feature type="domain" description="ABC3 transporter permease C-terminal" evidence="9">
    <location>
        <begin position="271"/>
        <end position="403"/>
    </location>
</feature>
<keyword evidence="7 8" id="KW-0472">Membrane</keyword>
<name>A1AXA4_RUTMC</name>
<dbReference type="RefSeq" id="WP_011738186.1">
    <property type="nucleotide sequence ID" value="NC_008610.1"/>
</dbReference>
<dbReference type="Proteomes" id="UP000002587">
    <property type="component" value="Chromosome"/>
</dbReference>
<keyword evidence="3" id="KW-0813">Transport</keyword>
<reference evidence="11 12" key="1">
    <citation type="journal article" date="2007" name="Science">
        <title>The Calyptogena magnifica chemoautotrophic symbiont genome.</title>
        <authorList>
            <person name="Newton I.L.G."/>
            <person name="Woyke T."/>
            <person name="Auchtung T.A."/>
            <person name="Dilly G.F."/>
            <person name="Dutton R.J."/>
            <person name="Fisher M.C."/>
            <person name="Fontanez K.M."/>
            <person name="Lau E."/>
            <person name="Stewart F.J."/>
            <person name="Richardson P.M."/>
            <person name="Barry K.W."/>
            <person name="Saunders E."/>
            <person name="Detter J.C."/>
            <person name="Wu D."/>
            <person name="Eisen J.A."/>
            <person name="Cavanaugh C.M."/>
        </authorList>
    </citation>
    <scope>NUCLEOTIDE SEQUENCE [LARGE SCALE GENOMIC DNA]</scope>
    <source>
        <strain evidence="11 12">Cm</strain>
    </source>
</reference>
<dbReference type="Pfam" id="PF12704">
    <property type="entry name" value="MacB_PCD"/>
    <property type="match status" value="1"/>
</dbReference>
<comment type="subcellular location">
    <subcellularLocation>
        <location evidence="1">Cell membrane</location>
        <topology evidence="1">Multi-pass membrane protein</topology>
    </subcellularLocation>
</comment>
<sequence>MSIEFTISNQYLCSSRKKGFVSFISGVSMVGLILSIVTLITVLSVMNGFHKELRDRVLNAISHSYITQYNNLINNWQDLQAKINQHPNIISTSPYIEKYALLSAKNGTQGISVRGIKPDLEKKTSILLNRIKSGNANLLKSDILIGAGLAAQLGVIINDKITLLTPKLSSNIIGIQSRFKRFTISGIFDAGISEYDNNLVFISLEQAQKLYSMKGQVSGIRLKVDDLFNAKKITQEVVASLQSNQYYGIDWTEQKANFIKALNLEKQMIGIILSLIIVMAVFNIVSMIVMMVADKKADIAILRTLGMTPNRIVKIFFYQGLTIGLIGITIGSILGILLSLNIEMVVSGIESILGFQFFPKDVFYITRFPSEIHMIDIEKVAFGSFILVIIASIYSAKRAGKIDIVKTLNYE</sequence>
<feature type="transmembrane region" description="Helical" evidence="8">
    <location>
        <begin position="20"/>
        <end position="46"/>
    </location>
</feature>
<keyword evidence="5 8" id="KW-0812">Transmembrane</keyword>
<dbReference type="InterPro" id="IPR003838">
    <property type="entry name" value="ABC3_permease_C"/>
</dbReference>
<feature type="transmembrane region" description="Helical" evidence="8">
    <location>
        <begin position="380"/>
        <end position="396"/>
    </location>
</feature>
<evidence type="ECO:0000256" key="2">
    <source>
        <dbReference type="ARBA" id="ARBA00005236"/>
    </source>
</evidence>
<evidence type="ECO:0000256" key="4">
    <source>
        <dbReference type="ARBA" id="ARBA00022475"/>
    </source>
</evidence>
<evidence type="ECO:0000256" key="5">
    <source>
        <dbReference type="ARBA" id="ARBA00022692"/>
    </source>
</evidence>
<keyword evidence="6 8" id="KW-1133">Transmembrane helix</keyword>
<evidence type="ECO:0000256" key="3">
    <source>
        <dbReference type="ARBA" id="ARBA00022448"/>
    </source>
</evidence>
<gene>
    <name evidence="11" type="ordered locus">Rmag_0844</name>
</gene>
<evidence type="ECO:0000313" key="12">
    <source>
        <dbReference type="Proteomes" id="UP000002587"/>
    </source>
</evidence>
<dbReference type="NCBIfam" id="TIGR02212">
    <property type="entry name" value="lolCE"/>
    <property type="match status" value="1"/>
</dbReference>
<evidence type="ECO:0000256" key="7">
    <source>
        <dbReference type="ARBA" id="ARBA00023136"/>
    </source>
</evidence>
<evidence type="ECO:0000313" key="11">
    <source>
        <dbReference type="EMBL" id="ABL02561.1"/>
    </source>
</evidence>
<dbReference type="InterPro" id="IPR051447">
    <property type="entry name" value="Lipoprotein-release_system"/>
</dbReference>
<dbReference type="eggNOG" id="COG4591">
    <property type="taxonomic scope" value="Bacteria"/>
</dbReference>
<keyword evidence="4" id="KW-1003">Cell membrane</keyword>
<dbReference type="PANTHER" id="PTHR30489:SF0">
    <property type="entry name" value="LIPOPROTEIN-RELEASING SYSTEM TRANSMEMBRANE PROTEIN LOLE"/>
    <property type="match status" value="1"/>
</dbReference>
<keyword evidence="12" id="KW-1185">Reference proteome</keyword>
<dbReference type="AlphaFoldDB" id="A1AXA4"/>
<dbReference type="GO" id="GO:0098797">
    <property type="term" value="C:plasma membrane protein complex"/>
    <property type="evidence" value="ECO:0007669"/>
    <property type="project" value="TreeGrafter"/>
</dbReference>
<accession>A1AXA4</accession>
<dbReference type="InterPro" id="IPR025857">
    <property type="entry name" value="MacB_PCD"/>
</dbReference>
<evidence type="ECO:0000256" key="1">
    <source>
        <dbReference type="ARBA" id="ARBA00004651"/>
    </source>
</evidence>
<evidence type="ECO:0000256" key="8">
    <source>
        <dbReference type="SAM" id="Phobius"/>
    </source>
</evidence>
<feature type="transmembrane region" description="Helical" evidence="8">
    <location>
        <begin position="315"/>
        <end position="338"/>
    </location>
</feature>
<protein>
    <submittedName>
        <fullName evidence="11">Lipoprotein releasing system, transmembrane protein, LolC/E family</fullName>
    </submittedName>
</protein>
<dbReference type="HOGENOM" id="CLU_000604_8_1_6"/>
<dbReference type="EMBL" id="CP000488">
    <property type="protein sequence ID" value="ABL02561.1"/>
    <property type="molecule type" value="Genomic_DNA"/>
</dbReference>
<proteinExistence type="inferred from homology"/>
<dbReference type="OrthoDB" id="9808461at2"/>
<dbReference type="GO" id="GO:0044874">
    <property type="term" value="P:lipoprotein localization to outer membrane"/>
    <property type="evidence" value="ECO:0007669"/>
    <property type="project" value="TreeGrafter"/>
</dbReference>
<organism evidence="11 12">
    <name type="scientific">Ruthia magnifica subsp. Calyptogena magnifica</name>
    <dbReference type="NCBI Taxonomy" id="413404"/>
    <lineage>
        <taxon>Bacteria</taxon>
        <taxon>Pseudomonadati</taxon>
        <taxon>Pseudomonadota</taxon>
        <taxon>Gammaproteobacteria</taxon>
        <taxon>Candidatus Pseudothioglobaceae</taxon>
        <taxon>Candidatus Ruthturnera</taxon>
    </lineage>
</organism>
<dbReference type="KEGG" id="rma:Rmag_0844"/>
<evidence type="ECO:0000259" key="10">
    <source>
        <dbReference type="Pfam" id="PF12704"/>
    </source>
</evidence>
<comment type="similarity">
    <text evidence="2">Belongs to the ABC-4 integral membrane protein family. LolC/E subfamily.</text>
</comment>
<dbReference type="InterPro" id="IPR011925">
    <property type="entry name" value="LolCE_TM"/>
</dbReference>
<dbReference type="Pfam" id="PF02687">
    <property type="entry name" value="FtsX"/>
    <property type="match status" value="1"/>
</dbReference>
<feature type="domain" description="MacB-like periplasmic core" evidence="10">
    <location>
        <begin position="25"/>
        <end position="237"/>
    </location>
</feature>